<sequence>MPSNRKPEPVTVAWMPEPTICYQSWSAAAPAEVAPDQPETRGVASGVSVSQLPPGDTSPGSWGPRITDEDLDLVIRRLSPVRD</sequence>
<dbReference type="EMBL" id="BTGU01000008">
    <property type="protein sequence ID" value="GMN38327.1"/>
    <property type="molecule type" value="Genomic_DNA"/>
</dbReference>
<evidence type="ECO:0000256" key="1">
    <source>
        <dbReference type="SAM" id="MobiDB-lite"/>
    </source>
</evidence>
<evidence type="ECO:0000313" key="3">
    <source>
        <dbReference type="Proteomes" id="UP001187192"/>
    </source>
</evidence>
<proteinExistence type="predicted"/>
<feature type="region of interest" description="Disordered" evidence="1">
    <location>
        <begin position="28"/>
        <end position="66"/>
    </location>
</feature>
<dbReference type="Proteomes" id="UP001187192">
    <property type="component" value="Unassembled WGS sequence"/>
</dbReference>
<name>A0AA87ZQE5_FICCA</name>
<accession>A0AA87ZQE5</accession>
<organism evidence="2 3">
    <name type="scientific">Ficus carica</name>
    <name type="common">Common fig</name>
    <dbReference type="NCBI Taxonomy" id="3494"/>
    <lineage>
        <taxon>Eukaryota</taxon>
        <taxon>Viridiplantae</taxon>
        <taxon>Streptophyta</taxon>
        <taxon>Embryophyta</taxon>
        <taxon>Tracheophyta</taxon>
        <taxon>Spermatophyta</taxon>
        <taxon>Magnoliopsida</taxon>
        <taxon>eudicotyledons</taxon>
        <taxon>Gunneridae</taxon>
        <taxon>Pentapetalae</taxon>
        <taxon>rosids</taxon>
        <taxon>fabids</taxon>
        <taxon>Rosales</taxon>
        <taxon>Moraceae</taxon>
        <taxon>Ficeae</taxon>
        <taxon>Ficus</taxon>
    </lineage>
</organism>
<dbReference type="AlphaFoldDB" id="A0AA87ZQE5"/>
<protein>
    <submittedName>
        <fullName evidence="2">Uncharacterized protein</fullName>
    </submittedName>
</protein>
<reference evidence="2" key="1">
    <citation type="submission" date="2023-07" db="EMBL/GenBank/DDBJ databases">
        <title>draft genome sequence of fig (Ficus carica).</title>
        <authorList>
            <person name="Takahashi T."/>
            <person name="Nishimura K."/>
        </authorList>
    </citation>
    <scope>NUCLEOTIDE SEQUENCE</scope>
</reference>
<comment type="caution">
    <text evidence="2">The sequence shown here is derived from an EMBL/GenBank/DDBJ whole genome shotgun (WGS) entry which is preliminary data.</text>
</comment>
<evidence type="ECO:0000313" key="2">
    <source>
        <dbReference type="EMBL" id="GMN38327.1"/>
    </source>
</evidence>
<gene>
    <name evidence="2" type="ORF">TIFTF001_007557</name>
</gene>
<keyword evidence="3" id="KW-1185">Reference proteome</keyword>